<dbReference type="Proteomes" id="UP000054630">
    <property type="component" value="Unassembled WGS sequence"/>
</dbReference>
<protein>
    <submittedName>
        <fullName evidence="1">Uncharacterized protein</fullName>
    </submittedName>
</protein>
<organism evidence="1 2">
    <name type="scientific">Trichinella nelsoni</name>
    <dbReference type="NCBI Taxonomy" id="6336"/>
    <lineage>
        <taxon>Eukaryota</taxon>
        <taxon>Metazoa</taxon>
        <taxon>Ecdysozoa</taxon>
        <taxon>Nematoda</taxon>
        <taxon>Enoplea</taxon>
        <taxon>Dorylaimia</taxon>
        <taxon>Trichinellida</taxon>
        <taxon>Trichinellidae</taxon>
        <taxon>Trichinella</taxon>
    </lineage>
</organism>
<sequence length="98" mass="11421">MESTDSNVMTRTLKQQQHICHERQLLETGGTVIPIPADQHCGIFENGISPPVNTIRFYKSYCVRLRFGSSLTWLETKQVRACDQVKCEYRRRNYDLNV</sequence>
<reference evidence="1 2" key="1">
    <citation type="submission" date="2015-01" db="EMBL/GenBank/DDBJ databases">
        <title>Evolution of Trichinella species and genotypes.</title>
        <authorList>
            <person name="Korhonen P.K."/>
            <person name="Edoardo P."/>
            <person name="Giuseppe L.R."/>
            <person name="Gasser R.B."/>
        </authorList>
    </citation>
    <scope>NUCLEOTIDE SEQUENCE [LARGE SCALE GENOMIC DNA]</scope>
    <source>
        <strain evidence="1">ISS37</strain>
    </source>
</reference>
<dbReference type="EMBL" id="JYDL01000049">
    <property type="protein sequence ID" value="KRX20424.1"/>
    <property type="molecule type" value="Genomic_DNA"/>
</dbReference>
<evidence type="ECO:0000313" key="2">
    <source>
        <dbReference type="Proteomes" id="UP000054630"/>
    </source>
</evidence>
<proteinExistence type="predicted"/>
<dbReference type="AlphaFoldDB" id="A0A0V0S102"/>
<name>A0A0V0S102_9BILA</name>
<accession>A0A0V0S102</accession>
<keyword evidence="2" id="KW-1185">Reference proteome</keyword>
<dbReference type="OrthoDB" id="5935575at2759"/>
<evidence type="ECO:0000313" key="1">
    <source>
        <dbReference type="EMBL" id="KRX20424.1"/>
    </source>
</evidence>
<gene>
    <name evidence="1" type="ORF">T07_7079</name>
</gene>
<comment type="caution">
    <text evidence="1">The sequence shown here is derived from an EMBL/GenBank/DDBJ whole genome shotgun (WGS) entry which is preliminary data.</text>
</comment>